<dbReference type="CDD" id="cd00158">
    <property type="entry name" value="RHOD"/>
    <property type="match status" value="1"/>
</dbReference>
<dbReference type="RefSeq" id="WP_163567809.1">
    <property type="nucleotide sequence ID" value="NZ_BAAANY010000009.1"/>
</dbReference>
<feature type="domain" description="Rhodanese" evidence="1">
    <location>
        <begin position="23"/>
        <end position="103"/>
    </location>
</feature>
<gene>
    <name evidence="2" type="ORF">GCM10009765_30090</name>
</gene>
<sequence>MNGSAERVDVSVAHAVWLAGDAFVDVRTPDEYAHGHVPGALNIPLDDLPVRLADLPAGQLVTVCTLGNRSWRAARLLAGQGRDVLCLAGGTKAWDAAGYPVVRVSEAGMRTQPGHRRWWRIHRQG</sequence>
<dbReference type="PROSITE" id="PS00380">
    <property type="entry name" value="RHODANESE_1"/>
    <property type="match status" value="1"/>
</dbReference>
<name>A0ABN2GYU1_9ACTN</name>
<dbReference type="InterPro" id="IPR036873">
    <property type="entry name" value="Rhodanese-like_dom_sf"/>
</dbReference>
<dbReference type="PROSITE" id="PS50206">
    <property type="entry name" value="RHODANESE_3"/>
    <property type="match status" value="1"/>
</dbReference>
<dbReference type="EMBL" id="BAAANY010000009">
    <property type="protein sequence ID" value="GAA1678829.1"/>
    <property type="molecule type" value="Genomic_DNA"/>
</dbReference>
<dbReference type="Gene3D" id="3.40.250.10">
    <property type="entry name" value="Rhodanese-like domain"/>
    <property type="match status" value="1"/>
</dbReference>
<reference evidence="2 3" key="1">
    <citation type="journal article" date="2019" name="Int. J. Syst. Evol. Microbiol.">
        <title>The Global Catalogue of Microorganisms (GCM) 10K type strain sequencing project: providing services to taxonomists for standard genome sequencing and annotation.</title>
        <authorList>
            <consortium name="The Broad Institute Genomics Platform"/>
            <consortium name="The Broad Institute Genome Sequencing Center for Infectious Disease"/>
            <person name="Wu L."/>
            <person name="Ma J."/>
        </authorList>
    </citation>
    <scope>NUCLEOTIDE SEQUENCE [LARGE SCALE GENOMIC DNA]</scope>
    <source>
        <strain evidence="2 3">JCM 14718</strain>
    </source>
</reference>
<evidence type="ECO:0000259" key="1">
    <source>
        <dbReference type="PROSITE" id="PS50206"/>
    </source>
</evidence>
<dbReference type="PANTHER" id="PTHR43031">
    <property type="entry name" value="FAD-DEPENDENT OXIDOREDUCTASE"/>
    <property type="match status" value="1"/>
</dbReference>
<dbReference type="Pfam" id="PF00581">
    <property type="entry name" value="Rhodanese"/>
    <property type="match status" value="1"/>
</dbReference>
<dbReference type="InterPro" id="IPR050229">
    <property type="entry name" value="GlpE_sulfurtransferase"/>
</dbReference>
<dbReference type="Proteomes" id="UP001500618">
    <property type="component" value="Unassembled WGS sequence"/>
</dbReference>
<evidence type="ECO:0000313" key="2">
    <source>
        <dbReference type="EMBL" id="GAA1678829.1"/>
    </source>
</evidence>
<dbReference type="PANTHER" id="PTHR43031:SF1">
    <property type="entry name" value="PYRIDINE NUCLEOTIDE-DISULPHIDE OXIDOREDUCTASE"/>
    <property type="match status" value="1"/>
</dbReference>
<dbReference type="SUPFAM" id="SSF52821">
    <property type="entry name" value="Rhodanese/Cell cycle control phosphatase"/>
    <property type="match status" value="1"/>
</dbReference>
<accession>A0ABN2GYU1</accession>
<organism evidence="2 3">
    <name type="scientific">Fodinicola feengrottensis</name>
    <dbReference type="NCBI Taxonomy" id="435914"/>
    <lineage>
        <taxon>Bacteria</taxon>
        <taxon>Bacillati</taxon>
        <taxon>Actinomycetota</taxon>
        <taxon>Actinomycetes</taxon>
        <taxon>Mycobacteriales</taxon>
        <taxon>Fodinicola</taxon>
    </lineage>
</organism>
<protein>
    <recommendedName>
        <fullName evidence="1">Rhodanese domain-containing protein</fullName>
    </recommendedName>
</protein>
<comment type="caution">
    <text evidence="2">The sequence shown here is derived from an EMBL/GenBank/DDBJ whole genome shotgun (WGS) entry which is preliminary data.</text>
</comment>
<dbReference type="InterPro" id="IPR001763">
    <property type="entry name" value="Rhodanese-like_dom"/>
</dbReference>
<evidence type="ECO:0000313" key="3">
    <source>
        <dbReference type="Proteomes" id="UP001500618"/>
    </source>
</evidence>
<dbReference type="InterPro" id="IPR001307">
    <property type="entry name" value="Thiosulphate_STrfase_CS"/>
</dbReference>
<keyword evidence="3" id="KW-1185">Reference proteome</keyword>
<dbReference type="SMART" id="SM00450">
    <property type="entry name" value="RHOD"/>
    <property type="match status" value="1"/>
</dbReference>
<proteinExistence type="predicted"/>